<dbReference type="InterPro" id="IPR007219">
    <property type="entry name" value="XnlR_reg_dom"/>
</dbReference>
<dbReference type="EMBL" id="JAVHJO010000002">
    <property type="protein sequence ID" value="KAK6542281.1"/>
    <property type="molecule type" value="Genomic_DNA"/>
</dbReference>
<dbReference type="CDD" id="cd12148">
    <property type="entry name" value="fungal_TF_MHR"/>
    <property type="match status" value="1"/>
</dbReference>
<dbReference type="InterPro" id="IPR036864">
    <property type="entry name" value="Zn2-C6_fun-type_DNA-bd_sf"/>
</dbReference>
<dbReference type="GO" id="GO:0006351">
    <property type="term" value="P:DNA-templated transcription"/>
    <property type="evidence" value="ECO:0007669"/>
    <property type="project" value="InterPro"/>
</dbReference>
<dbReference type="CDD" id="cd00067">
    <property type="entry name" value="GAL4"/>
    <property type="match status" value="1"/>
</dbReference>
<evidence type="ECO:0000259" key="5">
    <source>
        <dbReference type="PROSITE" id="PS50048"/>
    </source>
</evidence>
<keyword evidence="2" id="KW-0479">Metal-binding</keyword>
<dbReference type="InterPro" id="IPR050613">
    <property type="entry name" value="Sec_Metabolite_Reg"/>
</dbReference>
<evidence type="ECO:0000313" key="7">
    <source>
        <dbReference type="Proteomes" id="UP001365542"/>
    </source>
</evidence>
<dbReference type="SMART" id="SM00066">
    <property type="entry name" value="GAL4"/>
    <property type="match status" value="1"/>
</dbReference>
<feature type="region of interest" description="Disordered" evidence="4">
    <location>
        <begin position="81"/>
        <end position="124"/>
    </location>
</feature>
<dbReference type="GO" id="GO:0005634">
    <property type="term" value="C:nucleus"/>
    <property type="evidence" value="ECO:0007669"/>
    <property type="project" value="UniProtKB-SubCell"/>
</dbReference>
<dbReference type="PROSITE" id="PS50048">
    <property type="entry name" value="ZN2_CY6_FUNGAL_2"/>
    <property type="match status" value="1"/>
</dbReference>
<dbReference type="Pfam" id="PF00172">
    <property type="entry name" value="Zn_clus"/>
    <property type="match status" value="1"/>
</dbReference>
<keyword evidence="7" id="KW-1185">Reference proteome</keyword>
<feature type="compositionally biased region" description="Polar residues" evidence="4">
    <location>
        <begin position="105"/>
        <end position="116"/>
    </location>
</feature>
<evidence type="ECO:0000256" key="1">
    <source>
        <dbReference type="ARBA" id="ARBA00004123"/>
    </source>
</evidence>
<dbReference type="GO" id="GO:0003677">
    <property type="term" value="F:DNA binding"/>
    <property type="evidence" value="ECO:0007669"/>
    <property type="project" value="InterPro"/>
</dbReference>
<dbReference type="PANTHER" id="PTHR31001">
    <property type="entry name" value="UNCHARACTERIZED TRANSCRIPTIONAL REGULATORY PROTEIN"/>
    <property type="match status" value="1"/>
</dbReference>
<sequence length="713" mass="81815">MSTEREQRASKTQRVLACVLCQQRKVKCDRKFPCANCVRAQAPCVPATLTPRQRRRRFPEKELIDRLQHYEGLLRENNINFEPLHSSSGPAAPPPADNRSPSEDGGTSTDTPSSEPQGKKPRPRHMWHAMYQTMLASDDEGEDEEDKSNDVRDAVVKHIWDRTYDQYTNDNLLFGSPASAIDLHTLHPPQVQIFRLWQIYLDNVNPLLKITHTPTLQPRIIDAAAEVEKIPPNLEALLFSIYCMAVLSLGDEECEKLLGTPKAQTLSSYQFACRQALQNCDFLRSSDRECLIALFLYLVSIRPDTDPRSLSSMLAVAVRSAHRMGIHDEATNAKCIPLEAEMRRRLWWALVIFDNRVCEMFDYKTVSLSPTWSCKIPINANDSELRPEMKNPPVVLNEHVPTESLFVVVRSELADFIRHSAFHLDFTNPSLKTIRIKKENSNEPASIRQESHEELLALEMMVNAKHLGLCNPENGFHFMTMLSTRVSIAKGFLMEYYLNYIAPSDQDPKRDTFSHALTMLDCDTRLMTSPLTKGFNWYILFHFPFPAWVHVLQDLRHDPNKTGVENAWDVMSDNYDVRVKKAKRGDRPLFVVFARMVLHTWTSREETLRSQGLSSEQILIPRMVTDIREQLAQMRLDFFEHGCRSYSERPPGNGFSTNIDEMFIPSQDFAVPQSSVNQTPMWGHHDVSNQAAMDIDVNQVDWTTIDWNAIRGW</sequence>
<dbReference type="AlphaFoldDB" id="A0AAV9XK02"/>
<dbReference type="PANTHER" id="PTHR31001:SF45">
    <property type="entry name" value="ZN(II)2CYS6 TRANSCRIPTION FACTOR (EUROFUNG)"/>
    <property type="match status" value="1"/>
</dbReference>
<dbReference type="Proteomes" id="UP001365542">
    <property type="component" value="Unassembled WGS sequence"/>
</dbReference>
<dbReference type="GO" id="GO:0008270">
    <property type="term" value="F:zinc ion binding"/>
    <property type="evidence" value="ECO:0007669"/>
    <property type="project" value="InterPro"/>
</dbReference>
<comment type="subcellular location">
    <subcellularLocation>
        <location evidence="1">Nucleus</location>
    </subcellularLocation>
</comment>
<name>A0AAV9XK02_9PEZI</name>
<dbReference type="SMART" id="SM00906">
    <property type="entry name" value="Fungal_trans"/>
    <property type="match status" value="1"/>
</dbReference>
<dbReference type="InterPro" id="IPR001138">
    <property type="entry name" value="Zn2Cys6_DnaBD"/>
</dbReference>
<evidence type="ECO:0000313" key="6">
    <source>
        <dbReference type="EMBL" id="KAK6542281.1"/>
    </source>
</evidence>
<feature type="domain" description="Zn(2)-C6 fungal-type" evidence="5">
    <location>
        <begin position="17"/>
        <end position="45"/>
    </location>
</feature>
<evidence type="ECO:0000256" key="2">
    <source>
        <dbReference type="ARBA" id="ARBA00022723"/>
    </source>
</evidence>
<dbReference type="GO" id="GO:0000981">
    <property type="term" value="F:DNA-binding transcription factor activity, RNA polymerase II-specific"/>
    <property type="evidence" value="ECO:0007669"/>
    <property type="project" value="InterPro"/>
</dbReference>
<dbReference type="Pfam" id="PF04082">
    <property type="entry name" value="Fungal_trans"/>
    <property type="match status" value="1"/>
</dbReference>
<reference evidence="6 7" key="1">
    <citation type="submission" date="2019-10" db="EMBL/GenBank/DDBJ databases">
        <authorList>
            <person name="Palmer J.M."/>
        </authorList>
    </citation>
    <scope>NUCLEOTIDE SEQUENCE [LARGE SCALE GENOMIC DNA]</scope>
    <source>
        <strain evidence="6 7">TWF694</strain>
    </source>
</reference>
<evidence type="ECO:0000256" key="4">
    <source>
        <dbReference type="SAM" id="MobiDB-lite"/>
    </source>
</evidence>
<dbReference type="Gene3D" id="4.10.240.10">
    <property type="entry name" value="Zn(2)-C6 fungal-type DNA-binding domain"/>
    <property type="match status" value="1"/>
</dbReference>
<protein>
    <recommendedName>
        <fullName evidence="5">Zn(2)-C6 fungal-type domain-containing protein</fullName>
    </recommendedName>
</protein>
<gene>
    <name evidence="6" type="ORF">TWF694_006241</name>
</gene>
<dbReference type="SUPFAM" id="SSF57701">
    <property type="entry name" value="Zn2/Cys6 DNA-binding domain"/>
    <property type="match status" value="1"/>
</dbReference>
<organism evidence="6 7">
    <name type="scientific">Orbilia ellipsospora</name>
    <dbReference type="NCBI Taxonomy" id="2528407"/>
    <lineage>
        <taxon>Eukaryota</taxon>
        <taxon>Fungi</taxon>
        <taxon>Dikarya</taxon>
        <taxon>Ascomycota</taxon>
        <taxon>Pezizomycotina</taxon>
        <taxon>Orbiliomycetes</taxon>
        <taxon>Orbiliales</taxon>
        <taxon>Orbiliaceae</taxon>
        <taxon>Orbilia</taxon>
    </lineage>
</organism>
<proteinExistence type="predicted"/>
<keyword evidence="3" id="KW-0539">Nucleus</keyword>
<comment type="caution">
    <text evidence="6">The sequence shown here is derived from an EMBL/GenBank/DDBJ whole genome shotgun (WGS) entry which is preliminary data.</text>
</comment>
<accession>A0AAV9XK02</accession>
<evidence type="ECO:0000256" key="3">
    <source>
        <dbReference type="ARBA" id="ARBA00023242"/>
    </source>
</evidence>